<dbReference type="EMBL" id="WIPF01000034">
    <property type="protein sequence ID" value="KAF3224071.1"/>
    <property type="molecule type" value="Genomic_DNA"/>
</dbReference>
<dbReference type="AlphaFoldDB" id="A0A7C8QTN5"/>
<dbReference type="Pfam" id="PF10199">
    <property type="entry name" value="Adaptin_binding"/>
    <property type="match status" value="1"/>
</dbReference>
<accession>A0A7C8QTN5</accession>
<organism evidence="2 3">
    <name type="scientific">Orbilia oligospora</name>
    <name type="common">Nematode-trapping fungus</name>
    <name type="synonym">Arthrobotrys oligospora</name>
    <dbReference type="NCBI Taxonomy" id="2813651"/>
    <lineage>
        <taxon>Eukaryota</taxon>
        <taxon>Fungi</taxon>
        <taxon>Dikarya</taxon>
        <taxon>Ascomycota</taxon>
        <taxon>Pezizomycotina</taxon>
        <taxon>Orbiliomycetes</taxon>
        <taxon>Orbiliales</taxon>
        <taxon>Orbiliaceae</taxon>
        <taxon>Orbilia</taxon>
    </lineage>
</organism>
<proteinExistence type="predicted"/>
<dbReference type="Gene3D" id="3.40.50.11960">
    <property type="match status" value="1"/>
</dbReference>
<keyword evidence="1" id="KW-0175">Coiled coil</keyword>
<evidence type="ECO:0008006" key="4">
    <source>
        <dbReference type="Google" id="ProtNLM"/>
    </source>
</evidence>
<dbReference type="PANTHER" id="PTHR28043">
    <property type="entry name" value="INCREASED RECOMBINATION CENTERS PROTEIN 6"/>
    <property type="match status" value="1"/>
</dbReference>
<gene>
    <name evidence="2" type="ORF">TWF191_006188</name>
</gene>
<dbReference type="GO" id="GO:0016192">
    <property type="term" value="P:vesicle-mediated transport"/>
    <property type="evidence" value="ECO:0007669"/>
    <property type="project" value="InterPro"/>
</dbReference>
<reference evidence="2 3" key="1">
    <citation type="submission" date="2019-06" db="EMBL/GenBank/DDBJ databases">
        <authorList>
            <person name="Palmer J.M."/>
        </authorList>
    </citation>
    <scope>NUCLEOTIDE SEQUENCE [LARGE SCALE GENOMIC DNA]</scope>
    <source>
        <strain evidence="2 3">TWF191</strain>
    </source>
</reference>
<feature type="coiled-coil region" evidence="1">
    <location>
        <begin position="300"/>
        <end position="327"/>
    </location>
</feature>
<dbReference type="Proteomes" id="UP000483672">
    <property type="component" value="Unassembled WGS sequence"/>
</dbReference>
<dbReference type="InterPro" id="IPR034627">
    <property type="entry name" value="Irc6"/>
</dbReference>
<protein>
    <recommendedName>
        <fullName evidence="4">Increased recombination centers protein 6</fullName>
    </recommendedName>
</protein>
<dbReference type="PANTHER" id="PTHR28043:SF1">
    <property type="entry name" value="INCREASED RECOMBINATION CENTERS PROTEIN 6"/>
    <property type="match status" value="1"/>
</dbReference>
<comment type="caution">
    <text evidence="2">The sequence shown here is derived from an EMBL/GenBank/DDBJ whole genome shotgun (WGS) entry which is preliminary data.</text>
</comment>
<dbReference type="GO" id="GO:0030674">
    <property type="term" value="F:protein-macromolecule adaptor activity"/>
    <property type="evidence" value="ECO:0007669"/>
    <property type="project" value="TreeGrafter"/>
</dbReference>
<sequence>MSHGNTNIIRQVSAYLAHTAPLPRLSPSTTFASFEFFNLYITPPPKTLQPTMPERRILLVGRRDSEILQFLEALTGSLPSHQTADSHAGLTHSLTLKTQYYTSTIPIWIDEILSPTEWSTAYSSPEAKEVRQVLGAIIYCFKKPTSDSEISDSIKEDLKGLEKVVKACGYSWDGVCLAVTMPHSIQPQVEKAAEEWEEFMMEFGFEFVDFEAKGRNDYGEPTGMERLKEALEANDWNAPLSFGLDDLDDDELDELAGDDPVDQDGNVRNGLKLEANEMEQEMFGLHQAILEETGEGEDDDDDEEIQVENLEAAMQRLQTVKDMVAELPDDQKRVFAAKAVAEVMKTL</sequence>
<evidence type="ECO:0000313" key="2">
    <source>
        <dbReference type="EMBL" id="KAF3224071.1"/>
    </source>
</evidence>
<evidence type="ECO:0000256" key="1">
    <source>
        <dbReference type="SAM" id="Coils"/>
    </source>
</evidence>
<name>A0A7C8QTN5_ORBOL</name>
<evidence type="ECO:0000313" key="3">
    <source>
        <dbReference type="Proteomes" id="UP000483672"/>
    </source>
</evidence>